<dbReference type="Pfam" id="PF00895">
    <property type="entry name" value="ATP-synt_8"/>
    <property type="match status" value="1"/>
</dbReference>
<evidence type="ECO:0000256" key="1">
    <source>
        <dbReference type="ARBA" id="ARBA00004304"/>
    </source>
</evidence>
<keyword evidence="5 12" id="KW-0138">CF(0)</keyword>
<evidence type="ECO:0000256" key="4">
    <source>
        <dbReference type="ARBA" id="ARBA00022448"/>
    </source>
</evidence>
<organism evidence="14">
    <name type="scientific">Languriidae sp. KM-2017</name>
    <dbReference type="NCBI Taxonomy" id="2219440"/>
    <lineage>
        <taxon>Eukaryota</taxon>
        <taxon>Metazoa</taxon>
        <taxon>Ecdysozoa</taxon>
        <taxon>Arthropoda</taxon>
        <taxon>Hexapoda</taxon>
        <taxon>Insecta</taxon>
        <taxon>Pterygota</taxon>
        <taxon>Neoptera</taxon>
        <taxon>Endopterygota</taxon>
        <taxon>Coleoptera</taxon>
        <taxon>Polyphaga</taxon>
        <taxon>Cucujiformia</taxon>
        <taxon>Erotylidae</taxon>
        <taxon>Languriinae</taxon>
    </lineage>
</organism>
<accession>A0A346RIY6</accession>
<gene>
    <name evidence="14" type="primary">atp8</name>
</gene>
<evidence type="ECO:0000256" key="9">
    <source>
        <dbReference type="ARBA" id="ARBA00023065"/>
    </source>
</evidence>
<comment type="subcellular location">
    <subcellularLocation>
        <location evidence="1 12">Mitochondrion membrane</location>
        <topology evidence="1 12">Single-pass membrane protein</topology>
    </subcellularLocation>
</comment>
<evidence type="ECO:0000256" key="12">
    <source>
        <dbReference type="RuleBase" id="RU003661"/>
    </source>
</evidence>
<keyword evidence="10 12" id="KW-0496">Mitochondrion</keyword>
<proteinExistence type="inferred from homology"/>
<keyword evidence="6 12" id="KW-0812">Transmembrane</keyword>
<protein>
    <recommendedName>
        <fullName evidence="12">ATP synthase complex subunit 8</fullName>
    </recommendedName>
</protein>
<evidence type="ECO:0000256" key="5">
    <source>
        <dbReference type="ARBA" id="ARBA00022547"/>
    </source>
</evidence>
<comment type="similarity">
    <text evidence="2 12">Belongs to the ATPase protein 8 family.</text>
</comment>
<feature type="transmembrane region" description="Helical" evidence="13">
    <location>
        <begin position="12"/>
        <end position="35"/>
    </location>
</feature>
<dbReference type="GO" id="GO:0015986">
    <property type="term" value="P:proton motive force-driven ATP synthesis"/>
    <property type="evidence" value="ECO:0007669"/>
    <property type="project" value="InterPro"/>
</dbReference>
<sequence>MPQMAPMNWLMLFIYFLMIFLMVNTLNYFNFFYTVKKFSFSKNKISYSWKW</sequence>
<keyword evidence="9 12" id="KW-0406">Ion transport</keyword>
<keyword evidence="4 12" id="KW-0813">Transport</keyword>
<dbReference type="GO" id="GO:0031966">
    <property type="term" value="C:mitochondrial membrane"/>
    <property type="evidence" value="ECO:0007669"/>
    <property type="project" value="UniProtKB-SubCell"/>
</dbReference>
<name>A0A346RIY6_9CUCU</name>
<evidence type="ECO:0000256" key="2">
    <source>
        <dbReference type="ARBA" id="ARBA00008892"/>
    </source>
</evidence>
<evidence type="ECO:0000313" key="14">
    <source>
        <dbReference type="EMBL" id="AXS66033.1"/>
    </source>
</evidence>
<dbReference type="GO" id="GO:0015078">
    <property type="term" value="F:proton transmembrane transporter activity"/>
    <property type="evidence" value="ECO:0007669"/>
    <property type="project" value="InterPro"/>
</dbReference>
<keyword evidence="11 13" id="KW-0472">Membrane</keyword>
<dbReference type="AlphaFoldDB" id="A0A346RIY6"/>
<keyword evidence="7 12" id="KW-0375">Hydrogen ion transport</keyword>
<dbReference type="GO" id="GO:0045259">
    <property type="term" value="C:proton-transporting ATP synthase complex"/>
    <property type="evidence" value="ECO:0007669"/>
    <property type="project" value="UniProtKB-KW"/>
</dbReference>
<evidence type="ECO:0000256" key="7">
    <source>
        <dbReference type="ARBA" id="ARBA00022781"/>
    </source>
</evidence>
<reference evidence="14" key="1">
    <citation type="journal article" date="2018" name="J. ISSAAS">
        <title>The contribution of mitochondrial metagenomics to large-scale data mining and phylogenetic analysis of Coleoptera.</title>
        <authorList>
            <person name="Miller K."/>
            <person name="Linard B."/>
            <person name="Motyka M."/>
            <person name="Bocek M."/>
            <person name="Vogler A.P."/>
        </authorList>
    </citation>
    <scope>NUCLEOTIDE SEQUENCE</scope>
</reference>
<comment type="subunit">
    <text evidence="3">F-type ATPases have 2 components, CF(1) - the catalytic core - and CF(0) - the membrane proton channel.</text>
</comment>
<evidence type="ECO:0000256" key="8">
    <source>
        <dbReference type="ARBA" id="ARBA00022989"/>
    </source>
</evidence>
<dbReference type="InterPro" id="IPR001421">
    <property type="entry name" value="ATP8_metazoa"/>
</dbReference>
<evidence type="ECO:0000256" key="10">
    <source>
        <dbReference type="ARBA" id="ARBA00023128"/>
    </source>
</evidence>
<evidence type="ECO:0000256" key="3">
    <source>
        <dbReference type="ARBA" id="ARBA00011291"/>
    </source>
</evidence>
<evidence type="ECO:0000256" key="11">
    <source>
        <dbReference type="ARBA" id="ARBA00023136"/>
    </source>
</evidence>
<evidence type="ECO:0000256" key="6">
    <source>
        <dbReference type="ARBA" id="ARBA00022692"/>
    </source>
</evidence>
<evidence type="ECO:0000256" key="13">
    <source>
        <dbReference type="SAM" id="Phobius"/>
    </source>
</evidence>
<geneLocation type="mitochondrion" evidence="14"/>
<dbReference type="EMBL" id="MG193464">
    <property type="protein sequence ID" value="AXS66033.1"/>
    <property type="molecule type" value="Genomic_DNA"/>
</dbReference>
<keyword evidence="8 13" id="KW-1133">Transmembrane helix</keyword>